<dbReference type="EMBL" id="JAXCEH010000037">
    <property type="protein sequence ID" value="MFA1558898.1"/>
    <property type="molecule type" value="Genomic_DNA"/>
</dbReference>
<dbReference type="SUPFAM" id="SSF101898">
    <property type="entry name" value="NHL repeat"/>
    <property type="match status" value="1"/>
</dbReference>
<dbReference type="Proteomes" id="UP001569904">
    <property type="component" value="Unassembled WGS sequence"/>
</dbReference>
<evidence type="ECO:0000256" key="2">
    <source>
        <dbReference type="SAM" id="SignalP"/>
    </source>
</evidence>
<dbReference type="RefSeq" id="WP_371945916.1">
    <property type="nucleotide sequence ID" value="NZ_JAXCEH010000037.1"/>
</dbReference>
<keyword evidence="2" id="KW-0732">Signal</keyword>
<sequence>MRYTRVIAPVALLAIVTACTRDTPSFNPTPHPTRPGQVVVIAGNGESGSAMSGRWALRSPIIPVGALAAAPDGTLYLPVRQSGENASVRIARIATDGRLSLVGPPIEWHRADKVVVGARNLWILGTGPEPSLIRYSMSGAEEVRYLSLRTRRDGPTLIDERDDPSSEDAQRSERERWLSGEHHPAAAAVRTDGTPVVALRSGELFTVPSPGKIRRWRPQGYAAALDDLMRRGGKVDVFTRAVHALVADGDGLTVLTSAGVIAIPVRGRVKGVPIDYPERPGYGITWAGGGKTADGTLVLATQANPPAASVLVKVLPDGRVSRLEPDWPATCTGGPASLASGQPGTDLIGLAVRPKDGVIAADTACRRLYEIRSTRP</sequence>
<evidence type="ECO:0000313" key="4">
    <source>
        <dbReference type="Proteomes" id="UP001569904"/>
    </source>
</evidence>
<accession>A0ABV4RAN2</accession>
<reference evidence="3 4" key="1">
    <citation type="submission" date="2023-11" db="EMBL/GenBank/DDBJ databases">
        <title>Actinomadura monticuli sp. nov., isolated from volcanic ash.</title>
        <authorList>
            <person name="Lee S.D."/>
            <person name="Yang H."/>
            <person name="Kim I.S."/>
        </authorList>
    </citation>
    <scope>NUCLEOTIDE SEQUENCE [LARGE SCALE GENOMIC DNA]</scope>
    <source>
        <strain evidence="3 4">DSM 45346</strain>
    </source>
</reference>
<proteinExistence type="predicted"/>
<organism evidence="3 4">
    <name type="scientific">Actinomadura chokoriensis</name>
    <dbReference type="NCBI Taxonomy" id="454156"/>
    <lineage>
        <taxon>Bacteria</taxon>
        <taxon>Bacillati</taxon>
        <taxon>Actinomycetota</taxon>
        <taxon>Actinomycetes</taxon>
        <taxon>Streptosporangiales</taxon>
        <taxon>Thermomonosporaceae</taxon>
        <taxon>Actinomadura</taxon>
    </lineage>
</organism>
<evidence type="ECO:0000256" key="1">
    <source>
        <dbReference type="SAM" id="MobiDB-lite"/>
    </source>
</evidence>
<feature type="chain" id="PRO_5045375792" evidence="2">
    <location>
        <begin position="22"/>
        <end position="376"/>
    </location>
</feature>
<feature type="region of interest" description="Disordered" evidence="1">
    <location>
        <begin position="154"/>
        <end position="182"/>
    </location>
</feature>
<name>A0ABV4RAN2_9ACTN</name>
<comment type="caution">
    <text evidence="3">The sequence shown here is derived from an EMBL/GenBank/DDBJ whole genome shotgun (WGS) entry which is preliminary data.</text>
</comment>
<feature type="signal peptide" evidence="2">
    <location>
        <begin position="1"/>
        <end position="21"/>
    </location>
</feature>
<feature type="compositionally biased region" description="Basic and acidic residues" evidence="1">
    <location>
        <begin position="168"/>
        <end position="182"/>
    </location>
</feature>
<protein>
    <submittedName>
        <fullName evidence="3">Uncharacterized protein</fullName>
    </submittedName>
</protein>
<dbReference type="PROSITE" id="PS51257">
    <property type="entry name" value="PROKAR_LIPOPROTEIN"/>
    <property type="match status" value="1"/>
</dbReference>
<evidence type="ECO:0000313" key="3">
    <source>
        <dbReference type="EMBL" id="MFA1558898.1"/>
    </source>
</evidence>
<keyword evidence="4" id="KW-1185">Reference proteome</keyword>
<gene>
    <name evidence="3" type="ORF">SM436_34850</name>
</gene>